<dbReference type="AlphaFoldDB" id="A0A0N1HV16"/>
<dbReference type="VEuPathDB" id="TriTrypDB:Lsey_0273_0030"/>
<dbReference type="OMA" id="FIHGCCK"/>
<organism evidence="2 3">
    <name type="scientific">Leptomonas seymouri</name>
    <dbReference type="NCBI Taxonomy" id="5684"/>
    <lineage>
        <taxon>Eukaryota</taxon>
        <taxon>Discoba</taxon>
        <taxon>Euglenozoa</taxon>
        <taxon>Kinetoplastea</taxon>
        <taxon>Metakinetoplastina</taxon>
        <taxon>Trypanosomatida</taxon>
        <taxon>Trypanosomatidae</taxon>
        <taxon>Leishmaniinae</taxon>
        <taxon>Leptomonas</taxon>
    </lineage>
</organism>
<dbReference type="GO" id="GO:0005737">
    <property type="term" value="C:cytoplasm"/>
    <property type="evidence" value="ECO:0007669"/>
    <property type="project" value="TreeGrafter"/>
</dbReference>
<dbReference type="SUPFAM" id="SSF50998">
    <property type="entry name" value="Quinoprotein alcohol dehydrogenase-like"/>
    <property type="match status" value="1"/>
</dbReference>
<dbReference type="EMBL" id="LJSK01000273">
    <property type="protein sequence ID" value="KPI84274.1"/>
    <property type="molecule type" value="Genomic_DNA"/>
</dbReference>
<dbReference type="PANTHER" id="PTHR45615">
    <property type="entry name" value="MYOSIN HEAVY CHAIN, NON-MUSCLE"/>
    <property type="match status" value="1"/>
</dbReference>
<protein>
    <submittedName>
        <fullName evidence="2">Uncharacterized protein</fullName>
    </submittedName>
</protein>
<dbReference type="GO" id="GO:0032982">
    <property type="term" value="C:myosin filament"/>
    <property type="evidence" value="ECO:0007669"/>
    <property type="project" value="TreeGrafter"/>
</dbReference>
<accession>A0A0N1HV16</accession>
<feature type="region of interest" description="Disordered" evidence="1">
    <location>
        <begin position="437"/>
        <end position="461"/>
    </location>
</feature>
<evidence type="ECO:0000313" key="3">
    <source>
        <dbReference type="Proteomes" id="UP000038009"/>
    </source>
</evidence>
<dbReference type="InterPro" id="IPR015943">
    <property type="entry name" value="WD40/YVTN_repeat-like_dom_sf"/>
</dbReference>
<dbReference type="OrthoDB" id="278097at2759"/>
<dbReference type="PANTHER" id="PTHR45615:SF40">
    <property type="entry name" value="MYOSIN HEAVY CHAIN, NON-MUSCLE"/>
    <property type="match status" value="1"/>
</dbReference>
<evidence type="ECO:0000313" key="2">
    <source>
        <dbReference type="EMBL" id="KPI84274.1"/>
    </source>
</evidence>
<keyword evidence="3" id="KW-1185">Reference proteome</keyword>
<dbReference type="Gene3D" id="2.130.10.10">
    <property type="entry name" value="YVTN repeat-like/Quinoprotein amine dehydrogenase"/>
    <property type="match status" value="1"/>
</dbReference>
<sequence length="879" mass="95424">MEIIHSIKVSGRVCCAINDEVWVAKHAGGIAVFSARSGDFLRDVDVQSCGAESAQVTRMTAVFDEVWVATNSGDVHFYNALRHRCVDTLHIPGAEKKVQVVELCFNGRMTVIATESGSLYLHDSLSHKRIGTLSTSTAPCTAATLLEGFVVGGDANGGLYVWNPLTGECLAYHGESTSKVVALLHEPTMGTVWVSRANESVDVYAFSAEGLKLQRRVSGLGKVTGMTAVSATVVATTLTKRVVQIDAATAKVIEPHTSPLPSSLQHASFIHGCCKTMHQEVAQVWTIGNDAMVHVWRVAGKQVPAVPVPTLPSAAQAALIASAGASAKFSENELRVEVLTERQRRDDMVEDLRKSREEAQELRLRLARKEDSLRIVEEELAAEKKLRKEADERIASLTKGMTEIASKVSMVERERSTLQSEVTQLQIDLSKANTNFNTKQTEKSAAEQQLSQERTNKSTLEQRLRDAEAKLSSMQAENRRLCESTSTAASPFSLTREAQESLVKNSATLVSDLERARKLNQLLSSAMASMEYTIRRREEEDKDLTALLNAYRHRVADRISDPHLSSLLLATIVRNAPRFDLECDPFTKVQLMDRNGPFLQFIQSLRATDPEAYERLMQYLQNPAALENLNADAQALLDRIVSLAAKEGEVSGEDIISFKRSIPGFVDGVGATNVSPAASAPVISAPAISTPVISAPAASTVAANSSSIESGGLAGIAGTALNSLAALLRHDLPSSIKTVTGENAAQGSITDNGFRKPDQEVVDKALICELRGQKTVDENAVRQQETMFEFIIKTRGLLVESVVLLHKRTASARHVIEALCVNTGAAGSSGPNVRTPRTSLQPLQRVFAGIMRELDFLASEVVQRYLTSAEKQRHGVTLA</sequence>
<gene>
    <name evidence="2" type="ORF">ABL78_6665</name>
</gene>
<evidence type="ECO:0000256" key="1">
    <source>
        <dbReference type="SAM" id="MobiDB-lite"/>
    </source>
</evidence>
<dbReference type="GO" id="GO:0000146">
    <property type="term" value="F:microfilament motor activity"/>
    <property type="evidence" value="ECO:0007669"/>
    <property type="project" value="TreeGrafter"/>
</dbReference>
<dbReference type="GO" id="GO:0016460">
    <property type="term" value="C:myosin II complex"/>
    <property type="evidence" value="ECO:0007669"/>
    <property type="project" value="TreeGrafter"/>
</dbReference>
<reference evidence="2 3" key="1">
    <citation type="journal article" date="2015" name="PLoS Pathog.">
        <title>Leptomonas seymouri: Adaptations to the Dixenous Life Cycle Analyzed by Genome Sequencing, Transcriptome Profiling and Co-infection with Leishmania donovani.</title>
        <authorList>
            <person name="Kraeva N."/>
            <person name="Butenko A."/>
            <person name="Hlavacova J."/>
            <person name="Kostygov A."/>
            <person name="Myskova J."/>
            <person name="Grybchuk D."/>
            <person name="Lestinova T."/>
            <person name="Votypka J."/>
            <person name="Volf P."/>
            <person name="Opperdoes F."/>
            <person name="Flegontov P."/>
            <person name="Lukes J."/>
            <person name="Yurchenko V."/>
        </authorList>
    </citation>
    <scope>NUCLEOTIDE SEQUENCE [LARGE SCALE GENOMIC DNA]</scope>
    <source>
        <strain evidence="2 3">ATCC 30220</strain>
    </source>
</reference>
<dbReference type="InterPro" id="IPR011047">
    <property type="entry name" value="Quinoprotein_ADH-like_sf"/>
</dbReference>
<proteinExistence type="predicted"/>
<comment type="caution">
    <text evidence="2">The sequence shown here is derived from an EMBL/GenBank/DDBJ whole genome shotgun (WGS) entry which is preliminary data.</text>
</comment>
<dbReference type="GO" id="GO:0051015">
    <property type="term" value="F:actin filament binding"/>
    <property type="evidence" value="ECO:0007669"/>
    <property type="project" value="TreeGrafter"/>
</dbReference>
<name>A0A0N1HV16_LEPSE</name>
<dbReference type="Proteomes" id="UP000038009">
    <property type="component" value="Unassembled WGS sequence"/>
</dbReference>